<dbReference type="GO" id="GO:0015344">
    <property type="term" value="F:siderophore uptake transmembrane transporter activity"/>
    <property type="evidence" value="ECO:0007669"/>
    <property type="project" value="TreeGrafter"/>
</dbReference>
<feature type="domain" description="TonB-dependent receptor plug" evidence="13">
    <location>
        <begin position="86"/>
        <end position="190"/>
    </location>
</feature>
<dbReference type="PANTHER" id="PTHR30069:SF29">
    <property type="entry name" value="HEMOGLOBIN AND HEMOGLOBIN-HAPTOGLOBIN-BINDING PROTEIN 1-RELATED"/>
    <property type="match status" value="1"/>
</dbReference>
<evidence type="ECO:0000256" key="4">
    <source>
        <dbReference type="ARBA" id="ARBA00022692"/>
    </source>
</evidence>
<evidence type="ECO:0000256" key="11">
    <source>
        <dbReference type="RuleBase" id="RU003357"/>
    </source>
</evidence>
<comment type="similarity">
    <text evidence="10 11">Belongs to the TonB-dependent receptor family.</text>
</comment>
<evidence type="ECO:0000256" key="6">
    <source>
        <dbReference type="ARBA" id="ARBA00023077"/>
    </source>
</evidence>
<dbReference type="SUPFAM" id="SSF56935">
    <property type="entry name" value="Porins"/>
    <property type="match status" value="1"/>
</dbReference>
<dbReference type="Pfam" id="PF00593">
    <property type="entry name" value="TonB_dep_Rec_b-barrel"/>
    <property type="match status" value="1"/>
</dbReference>
<keyword evidence="6 11" id="KW-0798">TonB box</keyword>
<evidence type="ECO:0000256" key="9">
    <source>
        <dbReference type="ARBA" id="ARBA00023237"/>
    </source>
</evidence>
<evidence type="ECO:0000313" key="15">
    <source>
        <dbReference type="Proteomes" id="UP000292424"/>
    </source>
</evidence>
<keyword evidence="8 14" id="KW-0675">Receptor</keyword>
<keyword evidence="7 10" id="KW-0472">Membrane</keyword>
<evidence type="ECO:0000256" key="2">
    <source>
        <dbReference type="ARBA" id="ARBA00022448"/>
    </source>
</evidence>
<dbReference type="GO" id="GO:0044718">
    <property type="term" value="P:siderophore transmembrane transport"/>
    <property type="evidence" value="ECO:0007669"/>
    <property type="project" value="TreeGrafter"/>
</dbReference>
<evidence type="ECO:0000256" key="7">
    <source>
        <dbReference type="ARBA" id="ARBA00023136"/>
    </source>
</evidence>
<dbReference type="InterPro" id="IPR000531">
    <property type="entry name" value="Beta-barrel_TonB"/>
</dbReference>
<dbReference type="EMBL" id="CP044016">
    <property type="protein sequence ID" value="QES89937.1"/>
    <property type="molecule type" value="Genomic_DNA"/>
</dbReference>
<evidence type="ECO:0000259" key="12">
    <source>
        <dbReference type="Pfam" id="PF00593"/>
    </source>
</evidence>
<keyword evidence="5" id="KW-0732">Signal</keyword>
<evidence type="ECO:0000256" key="5">
    <source>
        <dbReference type="ARBA" id="ARBA00022729"/>
    </source>
</evidence>
<evidence type="ECO:0000256" key="3">
    <source>
        <dbReference type="ARBA" id="ARBA00022452"/>
    </source>
</evidence>
<dbReference type="AlphaFoldDB" id="A0A5P2G3Z7"/>
<keyword evidence="4 10" id="KW-0812">Transmembrane</keyword>
<keyword evidence="9 10" id="KW-0998">Cell outer membrane</keyword>
<keyword evidence="3 10" id="KW-1134">Transmembrane beta strand</keyword>
<dbReference type="Gene3D" id="2.40.170.20">
    <property type="entry name" value="TonB-dependent receptor, beta-barrel domain"/>
    <property type="match status" value="1"/>
</dbReference>
<dbReference type="InterPro" id="IPR036942">
    <property type="entry name" value="Beta-barrel_TonB_sf"/>
</dbReference>
<reference evidence="14 15" key="1">
    <citation type="submission" date="2019-09" db="EMBL/GenBank/DDBJ databases">
        <title>Complete genome sequence of Arachidicoccus sp. B3-10 isolated from apple orchard soil.</title>
        <authorList>
            <person name="Kim H.S."/>
            <person name="Han K.-I."/>
            <person name="Suh M.K."/>
            <person name="Lee K.C."/>
            <person name="Eom M.K."/>
            <person name="Kim J.-S."/>
            <person name="Kang S.W."/>
            <person name="Sin Y."/>
            <person name="Lee J.-S."/>
        </authorList>
    </citation>
    <scope>NUCLEOTIDE SEQUENCE [LARGE SCALE GENOMIC DNA]</scope>
    <source>
        <strain evidence="14 15">B3-10</strain>
    </source>
</reference>
<evidence type="ECO:0000259" key="13">
    <source>
        <dbReference type="Pfam" id="PF07715"/>
    </source>
</evidence>
<dbReference type="PROSITE" id="PS52016">
    <property type="entry name" value="TONB_DEPENDENT_REC_3"/>
    <property type="match status" value="1"/>
</dbReference>
<sequence length="664" mass="75015">MTSRINSKTGLLSFFKTGSFYVPESYTFLPTQMKKMQLRNLLFLLSTSLSFCKYAQSQTIKDSIEGKPLENVVIQENRFNTTLEKENKNIQVITRDQLDQLPIRSINEALSYVAGVDFRQRGPAGIQGDVSIDGGTFDETLVLINGVRVTDPQTGHNMMNLPITMDVVDHIEIIRGAAARIYGVNALTGAINFVTITPKNNHLSLSLNTGTNFKQSVETTHDYNSWGGAITGSWVHGKNSNLFSAAHNNGNGYRYNTAYSNNKAFYQGKYFTHENDYVETMAGYSYNNFGANGFYAPPGDLNSGETTYNVLGEIGYHTKLSSNWQSYPRVSYRFSQDDYRYIKNPLTARNLHKTHIFNAEWNNTIHTNTGDIGFGIEARNEHILSSNLGNHDRYNYGLSGEYKFADLGKLALTAGGYLNYNTAYGWQFFPGLDAGYSILPSLKLFTNIGTGQRLPTYTDLYYKGPSNIGNPDLTPEKADYAEGGLKYFLKNFNVTASYFYRRINDFIDWTKTDINSAWQPNNFQRINTQGFTLAANYKWSHPKNTAFKTIEIHASYTNLQPKIDKPAADNNVISLYTISNLRNQVVGTISSEIIQGLQWSVSTRYLERISYKKYFLLDSKIQYSWKNKIQIFVDATNITNVTYVEAAAAPLPGRWYNTGIQFQL</sequence>
<evidence type="ECO:0000256" key="8">
    <source>
        <dbReference type="ARBA" id="ARBA00023170"/>
    </source>
</evidence>
<gene>
    <name evidence="14" type="ORF">E0W69_015145</name>
</gene>
<dbReference type="Proteomes" id="UP000292424">
    <property type="component" value="Chromosome"/>
</dbReference>
<feature type="domain" description="TonB-dependent receptor-like beta-barrel" evidence="12">
    <location>
        <begin position="239"/>
        <end position="638"/>
    </location>
</feature>
<evidence type="ECO:0000313" key="14">
    <source>
        <dbReference type="EMBL" id="QES89937.1"/>
    </source>
</evidence>
<dbReference type="InterPro" id="IPR039426">
    <property type="entry name" value="TonB-dep_rcpt-like"/>
</dbReference>
<dbReference type="Gene3D" id="2.170.130.10">
    <property type="entry name" value="TonB-dependent receptor, plug domain"/>
    <property type="match status" value="1"/>
</dbReference>
<organism evidence="14 15">
    <name type="scientific">Rhizosphaericola mali</name>
    <dbReference type="NCBI Taxonomy" id="2545455"/>
    <lineage>
        <taxon>Bacteria</taxon>
        <taxon>Pseudomonadati</taxon>
        <taxon>Bacteroidota</taxon>
        <taxon>Chitinophagia</taxon>
        <taxon>Chitinophagales</taxon>
        <taxon>Chitinophagaceae</taxon>
        <taxon>Rhizosphaericola</taxon>
    </lineage>
</organism>
<dbReference type="Pfam" id="PF07715">
    <property type="entry name" value="Plug"/>
    <property type="match status" value="1"/>
</dbReference>
<dbReference type="OrthoDB" id="9758472at2"/>
<dbReference type="PANTHER" id="PTHR30069">
    <property type="entry name" value="TONB-DEPENDENT OUTER MEMBRANE RECEPTOR"/>
    <property type="match status" value="1"/>
</dbReference>
<evidence type="ECO:0000256" key="1">
    <source>
        <dbReference type="ARBA" id="ARBA00004571"/>
    </source>
</evidence>
<comment type="subcellular location">
    <subcellularLocation>
        <location evidence="1 10">Cell outer membrane</location>
        <topology evidence="1 10">Multi-pass membrane protein</topology>
    </subcellularLocation>
</comment>
<keyword evidence="15" id="KW-1185">Reference proteome</keyword>
<dbReference type="GO" id="GO:0009279">
    <property type="term" value="C:cell outer membrane"/>
    <property type="evidence" value="ECO:0007669"/>
    <property type="project" value="UniProtKB-SubCell"/>
</dbReference>
<dbReference type="InterPro" id="IPR037066">
    <property type="entry name" value="Plug_dom_sf"/>
</dbReference>
<name>A0A5P2G3Z7_9BACT</name>
<proteinExistence type="inferred from homology"/>
<dbReference type="KEGG" id="arac:E0W69_015145"/>
<accession>A0A5P2G3Z7</accession>
<evidence type="ECO:0000256" key="10">
    <source>
        <dbReference type="PROSITE-ProRule" id="PRU01360"/>
    </source>
</evidence>
<dbReference type="InterPro" id="IPR012910">
    <property type="entry name" value="Plug_dom"/>
</dbReference>
<protein>
    <submittedName>
        <fullName evidence="14">TonB-dependent receptor</fullName>
    </submittedName>
</protein>
<keyword evidence="2 10" id="KW-0813">Transport</keyword>